<dbReference type="PANTHER" id="PTHR30625:SF15">
    <property type="entry name" value="BIOPOLYMER TRANSPORT PROTEIN EXBB"/>
    <property type="match status" value="1"/>
</dbReference>
<keyword evidence="2 8" id="KW-0813">Transport</keyword>
<dbReference type="GO" id="GO:0005886">
    <property type="term" value="C:plasma membrane"/>
    <property type="evidence" value="ECO:0007669"/>
    <property type="project" value="UniProtKB-SubCell"/>
</dbReference>
<evidence type="ECO:0000313" key="11">
    <source>
        <dbReference type="EMBL" id="BBO34856.1"/>
    </source>
</evidence>
<dbReference type="InterPro" id="IPR050790">
    <property type="entry name" value="ExbB/TolQ_transport"/>
</dbReference>
<evidence type="ECO:0000313" key="12">
    <source>
        <dbReference type="Proteomes" id="UP000326837"/>
    </source>
</evidence>
<protein>
    <recommendedName>
        <fullName evidence="10">MotA/TolQ/ExbB proton channel domain-containing protein</fullName>
    </recommendedName>
</protein>
<dbReference type="Pfam" id="PF01618">
    <property type="entry name" value="MotA_ExbB"/>
    <property type="match status" value="1"/>
</dbReference>
<evidence type="ECO:0000259" key="10">
    <source>
        <dbReference type="Pfam" id="PF01618"/>
    </source>
</evidence>
<dbReference type="AlphaFoldDB" id="A0A5K7XK69"/>
<evidence type="ECO:0000256" key="3">
    <source>
        <dbReference type="ARBA" id="ARBA00022475"/>
    </source>
</evidence>
<evidence type="ECO:0000256" key="6">
    <source>
        <dbReference type="ARBA" id="ARBA00022989"/>
    </source>
</evidence>
<keyword evidence="6 9" id="KW-1133">Transmembrane helix</keyword>
<feature type="transmembrane region" description="Helical" evidence="9">
    <location>
        <begin position="203"/>
        <end position="223"/>
    </location>
</feature>
<evidence type="ECO:0000256" key="4">
    <source>
        <dbReference type="ARBA" id="ARBA00022692"/>
    </source>
</evidence>
<dbReference type="Proteomes" id="UP000326837">
    <property type="component" value="Chromosome"/>
</dbReference>
<dbReference type="RefSeq" id="WP_152100348.1">
    <property type="nucleotide sequence ID" value="NZ_AP021861.1"/>
</dbReference>
<dbReference type="PANTHER" id="PTHR30625">
    <property type="entry name" value="PROTEIN TOLQ"/>
    <property type="match status" value="1"/>
</dbReference>
<evidence type="ECO:0000256" key="5">
    <source>
        <dbReference type="ARBA" id="ARBA00022927"/>
    </source>
</evidence>
<reference evidence="12" key="1">
    <citation type="submission" date="2019-10" db="EMBL/GenBank/DDBJ databases">
        <title>Lacipirellula parvula gen. nov., sp. nov., representing a lineage of planctomycetes widespread in freshwater anoxic habitats, and description of the family Lacipirellulaceae.</title>
        <authorList>
            <person name="Dedysh S.N."/>
            <person name="Kulichevskaya I.S."/>
            <person name="Beletsky A.V."/>
            <person name="Rakitin A.L."/>
            <person name="Mardanov A.V."/>
            <person name="Ivanova A.A."/>
            <person name="Saltykova V.X."/>
            <person name="Rijpstra W.I.C."/>
            <person name="Sinninghe Damste J.S."/>
            <person name="Ravin N.V."/>
        </authorList>
    </citation>
    <scope>NUCLEOTIDE SEQUENCE [LARGE SCALE GENOMIC DNA]</scope>
    <source>
        <strain evidence="12">PX69</strain>
    </source>
</reference>
<sequence>MSRSRKNPVLAALDASFLIGAVCSAIFYAIILSPAMKDSTLHRYTTEHLVEYVVVILTFWGLADVLRKLASFPREIMALRQKWVPERKRRVPAAVATSLLEDVEAKPKWLRESRIGRRYADAFSYVIENGADSNFRDHLQLLAHHDSERMNGSYTLIRFVVRITPVLGFLGTVVHFGTALNGITLDKMSDQLGVVVSEMGQAFNATTVALAAAMCMMFCQFVCEWIEKAILQSVDRNVEEELFNRFELKDASISPFLSVIKEANEDANKLMAANLETQTATWIEAFEMILQRLDARQKQEGQAWTQALETLHSRHESYDAVREERLRQILDAIGESQDRFMGQIHATIDKAALLRNDFSEVVRTIQGIAQGEGRLLELQATLSDNLRLIHETRQFEDAVHGLTGAIHLLTARHGGDGRKSAA</sequence>
<accession>A0A5K7XK69</accession>
<comment type="subcellular location">
    <subcellularLocation>
        <location evidence="1">Cell membrane</location>
        <topology evidence="1">Multi-pass membrane protein</topology>
    </subcellularLocation>
    <subcellularLocation>
        <location evidence="8">Membrane</location>
        <topology evidence="8">Multi-pass membrane protein</topology>
    </subcellularLocation>
</comment>
<evidence type="ECO:0000256" key="8">
    <source>
        <dbReference type="RuleBase" id="RU004057"/>
    </source>
</evidence>
<feature type="transmembrane region" description="Helical" evidence="9">
    <location>
        <begin position="12"/>
        <end position="32"/>
    </location>
</feature>
<evidence type="ECO:0000256" key="9">
    <source>
        <dbReference type="SAM" id="Phobius"/>
    </source>
</evidence>
<organism evidence="11 12">
    <name type="scientific">Lacipirellula parvula</name>
    <dbReference type="NCBI Taxonomy" id="2650471"/>
    <lineage>
        <taxon>Bacteria</taxon>
        <taxon>Pseudomonadati</taxon>
        <taxon>Planctomycetota</taxon>
        <taxon>Planctomycetia</taxon>
        <taxon>Pirellulales</taxon>
        <taxon>Lacipirellulaceae</taxon>
        <taxon>Lacipirellula</taxon>
    </lineage>
</organism>
<dbReference type="InterPro" id="IPR002898">
    <property type="entry name" value="MotA_ExbB_proton_chnl"/>
</dbReference>
<comment type="similarity">
    <text evidence="8">Belongs to the exbB/tolQ family.</text>
</comment>
<feature type="domain" description="MotA/TolQ/ExbB proton channel" evidence="10">
    <location>
        <begin position="125"/>
        <end position="219"/>
    </location>
</feature>
<dbReference type="GO" id="GO:0017038">
    <property type="term" value="P:protein import"/>
    <property type="evidence" value="ECO:0007669"/>
    <property type="project" value="TreeGrafter"/>
</dbReference>
<evidence type="ECO:0000256" key="7">
    <source>
        <dbReference type="ARBA" id="ARBA00023136"/>
    </source>
</evidence>
<evidence type="ECO:0000256" key="1">
    <source>
        <dbReference type="ARBA" id="ARBA00004651"/>
    </source>
</evidence>
<dbReference type="KEGG" id="lpav:PLANPX_4468"/>
<keyword evidence="7 9" id="KW-0472">Membrane</keyword>
<name>A0A5K7XK69_9BACT</name>
<proteinExistence type="inferred from homology"/>
<gene>
    <name evidence="11" type="ORF">PLANPX_4468</name>
</gene>
<dbReference type="EMBL" id="AP021861">
    <property type="protein sequence ID" value="BBO34856.1"/>
    <property type="molecule type" value="Genomic_DNA"/>
</dbReference>
<keyword evidence="5 8" id="KW-0653">Protein transport</keyword>
<keyword evidence="12" id="KW-1185">Reference proteome</keyword>
<feature type="transmembrane region" description="Helical" evidence="9">
    <location>
        <begin position="159"/>
        <end position="183"/>
    </location>
</feature>
<keyword evidence="4 9" id="KW-0812">Transmembrane</keyword>
<keyword evidence="3" id="KW-1003">Cell membrane</keyword>
<evidence type="ECO:0000256" key="2">
    <source>
        <dbReference type="ARBA" id="ARBA00022448"/>
    </source>
</evidence>